<dbReference type="Pfam" id="PF13632">
    <property type="entry name" value="Glyco_trans_2_3"/>
    <property type="match status" value="1"/>
</dbReference>
<dbReference type="InterPro" id="IPR001173">
    <property type="entry name" value="Glyco_trans_2-like"/>
</dbReference>
<evidence type="ECO:0000313" key="16">
    <source>
        <dbReference type="Proteomes" id="UP000274097"/>
    </source>
</evidence>
<evidence type="ECO:0000256" key="9">
    <source>
        <dbReference type="ARBA" id="ARBA00022692"/>
    </source>
</evidence>
<organism evidence="14 17">
    <name type="scientific">Teichococcus wenyumeiae</name>
    <dbReference type="NCBI Taxonomy" id="2478470"/>
    <lineage>
        <taxon>Bacteria</taxon>
        <taxon>Pseudomonadati</taxon>
        <taxon>Pseudomonadota</taxon>
        <taxon>Alphaproteobacteria</taxon>
        <taxon>Acetobacterales</taxon>
        <taxon>Roseomonadaceae</taxon>
        <taxon>Roseomonas</taxon>
    </lineage>
</organism>
<evidence type="ECO:0000256" key="7">
    <source>
        <dbReference type="ARBA" id="ARBA00022676"/>
    </source>
</evidence>
<keyword evidence="11 12" id="KW-0472">Membrane</keyword>
<evidence type="ECO:0000256" key="2">
    <source>
        <dbReference type="ARBA" id="ARBA00005001"/>
    </source>
</evidence>
<dbReference type="RefSeq" id="WP_120639318.1">
    <property type="nucleotide sequence ID" value="NZ_RAQU01000104.1"/>
</dbReference>
<dbReference type="EMBL" id="RFLX01000007">
    <property type="protein sequence ID" value="RMI24749.1"/>
    <property type="molecule type" value="Genomic_DNA"/>
</dbReference>
<keyword evidence="9 12" id="KW-0812">Transmembrane</keyword>
<evidence type="ECO:0000256" key="10">
    <source>
        <dbReference type="ARBA" id="ARBA00022989"/>
    </source>
</evidence>
<evidence type="ECO:0000256" key="5">
    <source>
        <dbReference type="ARBA" id="ARBA00022475"/>
    </source>
</evidence>
<dbReference type="InterPro" id="IPR050321">
    <property type="entry name" value="Glycosyltr_2/OpgH_subfam"/>
</dbReference>
<feature type="transmembrane region" description="Helical" evidence="12">
    <location>
        <begin position="515"/>
        <end position="537"/>
    </location>
</feature>
<evidence type="ECO:0000256" key="8">
    <source>
        <dbReference type="ARBA" id="ARBA00022679"/>
    </source>
</evidence>
<evidence type="ECO:0000313" key="14">
    <source>
        <dbReference type="EMBL" id="RKK03115.1"/>
    </source>
</evidence>
<dbReference type="PANTHER" id="PTHR43867:SF5">
    <property type="entry name" value="GLUCANS BIOSYNTHESIS GLUCOSYLTRANSFERASE H"/>
    <property type="match status" value="1"/>
</dbReference>
<name>A0A3A9JEY2_9PROT</name>
<dbReference type="GO" id="GO:0016758">
    <property type="term" value="F:hexosyltransferase activity"/>
    <property type="evidence" value="ECO:0007669"/>
    <property type="project" value="TreeGrafter"/>
</dbReference>
<feature type="domain" description="Glycosyltransferase 2-like" evidence="13">
    <location>
        <begin position="190"/>
        <end position="393"/>
    </location>
</feature>
<keyword evidence="8 14" id="KW-0808">Transferase</keyword>
<evidence type="ECO:0000256" key="6">
    <source>
        <dbReference type="ARBA" id="ARBA00022519"/>
    </source>
</evidence>
<feature type="transmembrane region" description="Helical" evidence="12">
    <location>
        <begin position="359"/>
        <end position="381"/>
    </location>
</feature>
<evidence type="ECO:0000256" key="1">
    <source>
        <dbReference type="ARBA" id="ARBA00004429"/>
    </source>
</evidence>
<feature type="transmembrane region" description="Helical" evidence="12">
    <location>
        <begin position="387"/>
        <end position="406"/>
    </location>
</feature>
<evidence type="ECO:0000313" key="17">
    <source>
        <dbReference type="Proteomes" id="UP000278036"/>
    </source>
</evidence>
<keyword evidence="16" id="KW-1185">Reference proteome</keyword>
<keyword evidence="7" id="KW-0328">Glycosyltransferase</keyword>
<dbReference type="PANTHER" id="PTHR43867">
    <property type="entry name" value="CELLULOSE SYNTHASE CATALYTIC SUBUNIT A [UDP-FORMING]"/>
    <property type="match status" value="1"/>
</dbReference>
<dbReference type="Proteomes" id="UP000274097">
    <property type="component" value="Unassembled WGS sequence"/>
</dbReference>
<evidence type="ECO:0000259" key="13">
    <source>
        <dbReference type="Pfam" id="PF13632"/>
    </source>
</evidence>
<evidence type="ECO:0000256" key="4">
    <source>
        <dbReference type="ARBA" id="ARBA00020585"/>
    </source>
</evidence>
<comment type="caution">
    <text evidence="14">The sequence shown here is derived from an EMBL/GenBank/DDBJ whole genome shotgun (WGS) entry which is preliminary data.</text>
</comment>
<comment type="subcellular location">
    <subcellularLocation>
        <location evidence="1">Cell inner membrane</location>
        <topology evidence="1">Multi-pass membrane protein</topology>
    </subcellularLocation>
</comment>
<evidence type="ECO:0000256" key="11">
    <source>
        <dbReference type="ARBA" id="ARBA00023136"/>
    </source>
</evidence>
<dbReference type="InParanoid" id="A0A3A9JEY2"/>
<feature type="transmembrane region" description="Helical" evidence="12">
    <location>
        <begin position="486"/>
        <end position="509"/>
    </location>
</feature>
<proteinExistence type="inferred from homology"/>
<dbReference type="GO" id="GO:0005886">
    <property type="term" value="C:plasma membrane"/>
    <property type="evidence" value="ECO:0007669"/>
    <property type="project" value="UniProtKB-SubCell"/>
</dbReference>
<protein>
    <recommendedName>
        <fullName evidence="4">Glucans biosynthesis glucosyltransferase H</fullName>
    </recommendedName>
</protein>
<feature type="transmembrane region" description="Helical" evidence="12">
    <location>
        <begin position="44"/>
        <end position="70"/>
    </location>
</feature>
<evidence type="ECO:0000256" key="12">
    <source>
        <dbReference type="SAM" id="Phobius"/>
    </source>
</evidence>
<dbReference type="EMBL" id="RAQU01000104">
    <property type="protein sequence ID" value="RKK03115.1"/>
    <property type="molecule type" value="Genomic_DNA"/>
</dbReference>
<dbReference type="Gene3D" id="3.90.550.10">
    <property type="entry name" value="Spore Coat Polysaccharide Biosynthesis Protein SpsA, Chain A"/>
    <property type="match status" value="1"/>
</dbReference>
<dbReference type="Proteomes" id="UP000278036">
    <property type="component" value="Unassembled WGS sequence"/>
</dbReference>
<dbReference type="OrthoDB" id="9775281at2"/>
<evidence type="ECO:0000313" key="15">
    <source>
        <dbReference type="EMBL" id="RMI24749.1"/>
    </source>
</evidence>
<dbReference type="InterPro" id="IPR029044">
    <property type="entry name" value="Nucleotide-diphossugar_trans"/>
</dbReference>
<dbReference type="NCBIfam" id="NF003962">
    <property type="entry name" value="PRK05454.2-5"/>
    <property type="match status" value="1"/>
</dbReference>
<accession>A0A3A9JEY2</accession>
<keyword evidence="10 12" id="KW-1133">Transmembrane helix</keyword>
<sequence>MRKAPSPVALRRLAFALLCLCISAGLLALLWRVLAPGGWTGWEIAILLAYAGTAPWSAISAGNALIGLALRLRGRGLPAAPAGTGQLRTAIALCIRNEDMDAVLAPLPALLDGLEAAGQGHRFVLWFLSDTQDPVRALREEEAVAGFVAQRAGRPIAVRYRRRQHNTGFKAGNVMEFLDRHAAGLELMLSLDADSAMTAPAVLRLVAEMEADPRLAILQQLIAGRPAEAAFARLFQFGMRAGMRSWASGQNWWQADEGPYWGHNAIIRIAAFRAHARLDHLPGGHAILSHDQIEAVCLHAAGWKVRCLAEDAGSLEASPPAMPEFLARDHRWCAGNMQYWRLLPLPWLRPMGRWQLAQAILLFVTAPLSLLLLVAAVGNVASGGAAATPPGALALLFAATWLASYAPKVAGYAEALLRPSLAARLGGRGAVLRGALAEMAFAIFFDPLSMASKGFFMLSMPFRRGGGWGAQNRAARGVTWRDATRLLWPQTVLGMAGSLMLVTAGGTAWLWGAPFLLPLLLAIPFCVATASPALSAWMRARRLCATPEELEGLQQPVDIVQL</sequence>
<gene>
    <name evidence="14" type="primary">mdoH</name>
    <name evidence="14" type="ORF">D6Z83_16175</name>
    <name evidence="15" type="ORF">EBE87_11410</name>
</gene>
<dbReference type="AlphaFoldDB" id="A0A3A9JEY2"/>
<dbReference type="SUPFAM" id="SSF53448">
    <property type="entry name" value="Nucleotide-diphospho-sugar transferases"/>
    <property type="match status" value="1"/>
</dbReference>
<comment type="pathway">
    <text evidence="2">Glycan metabolism; osmoregulated periplasmic glucan (OPG) biosynthesis.</text>
</comment>
<comment type="similarity">
    <text evidence="3">Belongs to the glycosyltransferase 2 family. OpgH subfamily.</text>
</comment>
<evidence type="ECO:0000256" key="3">
    <source>
        <dbReference type="ARBA" id="ARBA00009337"/>
    </source>
</evidence>
<keyword evidence="6" id="KW-0997">Cell inner membrane</keyword>
<reference evidence="14 17" key="1">
    <citation type="submission" date="2018-09" db="EMBL/GenBank/DDBJ databases">
        <title>Roseomonas sp. nov., isolated from feces of Tibetan antelopes in the Qinghai-Tibet plateau, China.</title>
        <authorList>
            <person name="Tian Z."/>
        </authorList>
    </citation>
    <scope>NUCLEOTIDE SEQUENCE [LARGE SCALE GENOMIC DNA]</scope>
    <source>
        <strain evidence="15 16">Z23</strain>
        <strain evidence="14 17">Z24</strain>
    </source>
</reference>
<keyword evidence="5" id="KW-1003">Cell membrane</keyword>